<comment type="caution">
    <text evidence="2">The sequence shown here is derived from an EMBL/GenBank/DDBJ whole genome shotgun (WGS) entry which is preliminary data.</text>
</comment>
<dbReference type="AlphaFoldDB" id="A0A8J3V9C8"/>
<keyword evidence="1" id="KW-0812">Transmembrane</keyword>
<organism evidence="2 3">
    <name type="scientific">Planotetraspora thailandica</name>
    <dbReference type="NCBI Taxonomy" id="487172"/>
    <lineage>
        <taxon>Bacteria</taxon>
        <taxon>Bacillati</taxon>
        <taxon>Actinomycetota</taxon>
        <taxon>Actinomycetes</taxon>
        <taxon>Streptosporangiales</taxon>
        <taxon>Streptosporangiaceae</taxon>
        <taxon>Planotetraspora</taxon>
    </lineage>
</organism>
<proteinExistence type="predicted"/>
<evidence type="ECO:0000313" key="3">
    <source>
        <dbReference type="Proteomes" id="UP000605992"/>
    </source>
</evidence>
<dbReference type="EMBL" id="BOOR01000057">
    <property type="protein sequence ID" value="GII57942.1"/>
    <property type="molecule type" value="Genomic_DNA"/>
</dbReference>
<accession>A0A8J3V9C8</accession>
<keyword evidence="1" id="KW-0472">Membrane</keyword>
<dbReference type="Proteomes" id="UP000605992">
    <property type="component" value="Unassembled WGS sequence"/>
</dbReference>
<name>A0A8J3V9C8_9ACTN</name>
<feature type="transmembrane region" description="Helical" evidence="1">
    <location>
        <begin position="41"/>
        <end position="64"/>
    </location>
</feature>
<dbReference type="RefSeq" id="WP_203948051.1">
    <property type="nucleotide sequence ID" value="NZ_BOOR01000057.1"/>
</dbReference>
<evidence type="ECO:0000256" key="1">
    <source>
        <dbReference type="SAM" id="Phobius"/>
    </source>
</evidence>
<keyword evidence="3" id="KW-1185">Reference proteome</keyword>
<protein>
    <submittedName>
        <fullName evidence="2">Uncharacterized protein</fullName>
    </submittedName>
</protein>
<sequence>MTEDLQERVRNAFQARTAVVPDPEQPDWATTPRRRVRRSRFAPLMAATAVLVVAAGVALISLGVGSDEIRPASPRPAPVTVPPTVPPIAPCAPDVPSRVLPQWARRGFTEAEPRMPYVLGTRGDIAAILFGNPLAAPPRPDLSNKILWVSRVPTDGSPLVVEARLAGSRTVVSRTVAGGPGPSIIDLPDSGCWHLTLTWSGRTDTMDLRYSRQN</sequence>
<gene>
    <name evidence="2" type="ORF">Pth03_63310</name>
</gene>
<evidence type="ECO:0000313" key="2">
    <source>
        <dbReference type="EMBL" id="GII57942.1"/>
    </source>
</evidence>
<keyword evidence="1" id="KW-1133">Transmembrane helix</keyword>
<reference evidence="2" key="1">
    <citation type="submission" date="2021-01" db="EMBL/GenBank/DDBJ databases">
        <title>Whole genome shotgun sequence of Planotetraspora thailandica NBRC 104271.</title>
        <authorList>
            <person name="Komaki H."/>
            <person name="Tamura T."/>
        </authorList>
    </citation>
    <scope>NUCLEOTIDE SEQUENCE</scope>
    <source>
        <strain evidence="2">NBRC 104271</strain>
    </source>
</reference>